<keyword evidence="1" id="KW-0472">Membrane</keyword>
<evidence type="ECO:0000256" key="1">
    <source>
        <dbReference type="SAM" id="Phobius"/>
    </source>
</evidence>
<gene>
    <name evidence="2" type="ORF">UT75_C0011G0024</name>
</gene>
<keyword evidence="1" id="KW-1133">Transmembrane helix</keyword>
<protein>
    <submittedName>
        <fullName evidence="2">Uncharacterized protein</fullName>
    </submittedName>
</protein>
<sequence length="144" mass="16154">MDKNLISGIINRMIIKDSIWKVSLAIFIAIAIYFVFVLELGINNSETSPTPTATPIADKSVNFNHVGNFHMSDPKLKPNEFYLIYETPGSPAMSVRLYFDTKTMCQDPISIESCPRPVFPDGARITVQGTQIKNYVIVKKIIID</sequence>
<accession>A0A0G0QRK6</accession>
<feature type="transmembrane region" description="Helical" evidence="1">
    <location>
        <begin position="20"/>
        <end position="42"/>
    </location>
</feature>
<evidence type="ECO:0000313" key="3">
    <source>
        <dbReference type="Proteomes" id="UP000034072"/>
    </source>
</evidence>
<evidence type="ECO:0000313" key="2">
    <source>
        <dbReference type="EMBL" id="KKR39996.1"/>
    </source>
</evidence>
<organism evidence="2 3">
    <name type="scientific">Candidatus Yanofskybacteria bacterium GW2011_GWE2_40_11</name>
    <dbReference type="NCBI Taxonomy" id="1619033"/>
    <lineage>
        <taxon>Bacteria</taxon>
        <taxon>Candidatus Yanofskyibacteriota</taxon>
    </lineage>
</organism>
<reference evidence="2 3" key="1">
    <citation type="journal article" date="2015" name="Nature">
        <title>rRNA introns, odd ribosomes, and small enigmatic genomes across a large radiation of phyla.</title>
        <authorList>
            <person name="Brown C.T."/>
            <person name="Hug L.A."/>
            <person name="Thomas B.C."/>
            <person name="Sharon I."/>
            <person name="Castelle C.J."/>
            <person name="Singh A."/>
            <person name="Wilkins M.J."/>
            <person name="Williams K.H."/>
            <person name="Banfield J.F."/>
        </authorList>
    </citation>
    <scope>NUCLEOTIDE SEQUENCE [LARGE SCALE GENOMIC DNA]</scope>
</reference>
<keyword evidence="1" id="KW-0812">Transmembrane</keyword>
<dbReference type="Proteomes" id="UP000034072">
    <property type="component" value="Unassembled WGS sequence"/>
</dbReference>
<dbReference type="EMBL" id="LBXZ01000011">
    <property type="protein sequence ID" value="KKR39996.1"/>
    <property type="molecule type" value="Genomic_DNA"/>
</dbReference>
<dbReference type="AlphaFoldDB" id="A0A0G0QRK6"/>
<proteinExistence type="predicted"/>
<comment type="caution">
    <text evidence="2">The sequence shown here is derived from an EMBL/GenBank/DDBJ whole genome shotgun (WGS) entry which is preliminary data.</text>
</comment>
<name>A0A0G0QRK6_9BACT</name>